<evidence type="ECO:0000256" key="1">
    <source>
        <dbReference type="ARBA" id="ARBA00010515"/>
    </source>
</evidence>
<dbReference type="PANTHER" id="PTHR23024">
    <property type="entry name" value="ARYLACETAMIDE DEACETYLASE"/>
    <property type="match status" value="1"/>
</dbReference>
<proteinExistence type="inferred from homology"/>
<feature type="domain" description="Alpha/beta hydrolase fold-3" evidence="2">
    <location>
        <begin position="85"/>
        <end position="303"/>
    </location>
</feature>
<organism evidence="3 4">
    <name type="scientific">Acacia crassicarpa</name>
    <name type="common">northern wattle</name>
    <dbReference type="NCBI Taxonomy" id="499986"/>
    <lineage>
        <taxon>Eukaryota</taxon>
        <taxon>Viridiplantae</taxon>
        <taxon>Streptophyta</taxon>
        <taxon>Embryophyta</taxon>
        <taxon>Tracheophyta</taxon>
        <taxon>Spermatophyta</taxon>
        <taxon>Magnoliopsida</taxon>
        <taxon>eudicotyledons</taxon>
        <taxon>Gunneridae</taxon>
        <taxon>Pentapetalae</taxon>
        <taxon>rosids</taxon>
        <taxon>fabids</taxon>
        <taxon>Fabales</taxon>
        <taxon>Fabaceae</taxon>
        <taxon>Caesalpinioideae</taxon>
        <taxon>mimosoid clade</taxon>
        <taxon>Acacieae</taxon>
        <taxon>Acacia</taxon>
    </lineage>
</organism>
<dbReference type="AlphaFoldDB" id="A0AAE1N0E6"/>
<dbReference type="InterPro" id="IPR013094">
    <property type="entry name" value="AB_hydrolase_3"/>
</dbReference>
<keyword evidence="4" id="KW-1185">Reference proteome</keyword>
<dbReference type="SUPFAM" id="SSF53474">
    <property type="entry name" value="alpha/beta-Hydrolases"/>
    <property type="match status" value="1"/>
</dbReference>
<reference evidence="3" key="1">
    <citation type="submission" date="2023-10" db="EMBL/GenBank/DDBJ databases">
        <title>Chromosome-level genome of the transformable northern wattle, Acacia crassicarpa.</title>
        <authorList>
            <person name="Massaro I."/>
            <person name="Sinha N.R."/>
            <person name="Poethig S."/>
            <person name="Leichty A.R."/>
        </authorList>
    </citation>
    <scope>NUCLEOTIDE SEQUENCE</scope>
    <source>
        <strain evidence="3">Acra3RX</strain>
        <tissue evidence="3">Leaf</tissue>
    </source>
</reference>
<comment type="caution">
    <text evidence="3">The sequence shown here is derived from an EMBL/GenBank/DDBJ whole genome shotgun (WGS) entry which is preliminary data.</text>
</comment>
<name>A0AAE1N0E6_9FABA</name>
<protein>
    <recommendedName>
        <fullName evidence="2">Alpha/beta hydrolase fold-3 domain-containing protein</fullName>
    </recommendedName>
</protein>
<dbReference type="Gene3D" id="3.40.50.1820">
    <property type="entry name" value="alpha/beta hydrolase"/>
    <property type="match status" value="1"/>
</dbReference>
<evidence type="ECO:0000313" key="3">
    <source>
        <dbReference type="EMBL" id="KAK4280451.1"/>
    </source>
</evidence>
<dbReference type="EMBL" id="JAWXYG010000002">
    <property type="protein sequence ID" value="KAK4280451.1"/>
    <property type="molecule type" value="Genomic_DNA"/>
</dbReference>
<dbReference type="Proteomes" id="UP001293593">
    <property type="component" value="Unassembled WGS sequence"/>
</dbReference>
<dbReference type="InterPro" id="IPR050466">
    <property type="entry name" value="Carboxylest/Gibb_receptor"/>
</dbReference>
<dbReference type="Pfam" id="PF07859">
    <property type="entry name" value="Abhydrolase_3"/>
    <property type="match status" value="1"/>
</dbReference>
<evidence type="ECO:0000259" key="2">
    <source>
        <dbReference type="Pfam" id="PF07859"/>
    </source>
</evidence>
<accession>A0AAE1N0E6</accession>
<gene>
    <name evidence="3" type="ORF">QN277_012076</name>
</gene>
<dbReference type="PANTHER" id="PTHR23024:SF546">
    <property type="entry name" value="CARBOXYLESTERASE 120-RELATED"/>
    <property type="match status" value="1"/>
</dbReference>
<dbReference type="GO" id="GO:0016787">
    <property type="term" value="F:hydrolase activity"/>
    <property type="evidence" value="ECO:0007669"/>
    <property type="project" value="InterPro"/>
</dbReference>
<comment type="similarity">
    <text evidence="1">Belongs to the 'GDXG' lipolytic enzyme family.</text>
</comment>
<evidence type="ECO:0000313" key="4">
    <source>
        <dbReference type="Proteomes" id="UP001293593"/>
    </source>
</evidence>
<dbReference type="InterPro" id="IPR029058">
    <property type="entry name" value="AB_hydrolase_fold"/>
</dbReference>
<sequence>MSQQPQDQVLCTIDPYQYLHITTNPDGSITRLFSFPTTAASPNADTSSPVLSKDLPLNPNNATFLRLYLPHKAITSSSSPKLPLIVYFHGGGFVLLSASSSINHDFCSEMATQLSAVIVSVEYRLAPEARLPAAYDDAMEALHWLRTTEEKWIREFSDVSSCFLMGTSAGGNMAYYVGLRVAAAVDELGPLKIKGLILHHPFFGGSQRTESEVRLANNPTLPLSGSDLLWELSLPVGADRNHEYCNQTAMRDFSSLFDEIGRLSWEVVLAAADGDPMIDRQMEVVKMLRSRAVKVVDHVGEGVHGMDLLELSKAGPLFNLIKCLIHRCTSIAYPS</sequence>